<dbReference type="GO" id="GO:0005737">
    <property type="term" value="C:cytoplasm"/>
    <property type="evidence" value="ECO:0007669"/>
    <property type="project" value="UniProtKB-SubCell"/>
</dbReference>
<dbReference type="SUPFAM" id="SSF74784">
    <property type="entry name" value="Translin"/>
    <property type="match status" value="1"/>
</dbReference>
<dbReference type="Gene3D" id="1.20.58.190">
    <property type="entry name" value="Translin, domain 1"/>
    <property type="match status" value="1"/>
</dbReference>
<dbReference type="Gene3D" id="1.20.58.200">
    <property type="entry name" value="Translin, domain 2"/>
    <property type="match status" value="1"/>
</dbReference>
<comment type="similarity">
    <text evidence="3">Belongs to the translin family.</text>
</comment>
<dbReference type="InterPro" id="IPR002848">
    <property type="entry name" value="Translin_fam"/>
</dbReference>
<evidence type="ECO:0000256" key="1">
    <source>
        <dbReference type="ARBA" id="ARBA00004123"/>
    </source>
</evidence>
<gene>
    <name evidence="6" type="ORF">Ahy_A02g008055</name>
</gene>
<comment type="caution">
    <text evidence="6">The sequence shown here is derived from an EMBL/GenBank/DDBJ whole genome shotgun (WGS) entry which is preliminary data.</text>
</comment>
<sequence>MLHSFTASFFRVSLFMASNSKPQRLYQSSNVQASAVKKARTMATESAIKARFTKYVEYLNDINEKRERVVKASRDVTMNSKKVIFQVHRMSKYNKEEVLQKAEKDLAAVTDQYMSLLVKELQGTDFWKLRRAYLPGVCLMTKILSSDTCLWCLQIQEYVEATTFCGFCKNGMLLTFDEINNTLLPLSDLSLQPLQINIIDYLLGVNVLNILLQLADLIGELMHLTIGRISDSELEFAQMICIFARHIYRVLTFVVPHMDDSHDMKTKLEIMLQSVMKIENGLEYIPLFGSDDLGSFLVRVADIEL</sequence>
<dbReference type="Pfam" id="PF01997">
    <property type="entry name" value="Translin"/>
    <property type="match status" value="2"/>
</dbReference>
<keyword evidence="4" id="KW-0963">Cytoplasm</keyword>
<accession>A0A445EDM6</accession>
<dbReference type="GO" id="GO:0005634">
    <property type="term" value="C:nucleus"/>
    <property type="evidence" value="ECO:0007669"/>
    <property type="project" value="UniProtKB-SubCell"/>
</dbReference>
<dbReference type="PANTHER" id="PTHR10741">
    <property type="entry name" value="TRANSLIN AND TRANSLIN ASSOCIATED PROTEIN X"/>
    <property type="match status" value="1"/>
</dbReference>
<dbReference type="InterPro" id="IPR036081">
    <property type="entry name" value="Translin_sf"/>
</dbReference>
<dbReference type="InterPro" id="IPR016068">
    <property type="entry name" value="Translin_N"/>
</dbReference>
<evidence type="ECO:0000256" key="4">
    <source>
        <dbReference type="ARBA" id="ARBA00022490"/>
    </source>
</evidence>
<keyword evidence="7" id="KW-1185">Reference proteome</keyword>
<comment type="subcellular location">
    <subcellularLocation>
        <location evidence="2">Cytoplasm</location>
    </subcellularLocation>
    <subcellularLocation>
        <location evidence="1">Nucleus</location>
    </subcellularLocation>
</comment>
<keyword evidence="5" id="KW-0539">Nucleus</keyword>
<dbReference type="EMBL" id="SDMP01000002">
    <property type="protein sequence ID" value="RYR73624.1"/>
    <property type="molecule type" value="Genomic_DNA"/>
</dbReference>
<dbReference type="GO" id="GO:0043565">
    <property type="term" value="F:sequence-specific DNA binding"/>
    <property type="evidence" value="ECO:0007669"/>
    <property type="project" value="InterPro"/>
</dbReference>
<evidence type="ECO:0000256" key="5">
    <source>
        <dbReference type="ARBA" id="ARBA00023242"/>
    </source>
</evidence>
<dbReference type="STRING" id="3818.A0A445EDM6"/>
<name>A0A445EDM6_ARAHY</name>
<dbReference type="InterPro" id="IPR016069">
    <property type="entry name" value="Translin_C"/>
</dbReference>
<evidence type="ECO:0008006" key="8">
    <source>
        <dbReference type="Google" id="ProtNLM"/>
    </source>
</evidence>
<dbReference type="Proteomes" id="UP000289738">
    <property type="component" value="Chromosome A02"/>
</dbReference>
<evidence type="ECO:0000256" key="2">
    <source>
        <dbReference type="ARBA" id="ARBA00004496"/>
    </source>
</evidence>
<evidence type="ECO:0000313" key="6">
    <source>
        <dbReference type="EMBL" id="RYR73624.1"/>
    </source>
</evidence>
<evidence type="ECO:0000313" key="7">
    <source>
        <dbReference type="Proteomes" id="UP000289738"/>
    </source>
</evidence>
<proteinExistence type="inferred from homology"/>
<evidence type="ECO:0000256" key="3">
    <source>
        <dbReference type="ARBA" id="ARBA00005902"/>
    </source>
</evidence>
<organism evidence="6 7">
    <name type="scientific">Arachis hypogaea</name>
    <name type="common">Peanut</name>
    <dbReference type="NCBI Taxonomy" id="3818"/>
    <lineage>
        <taxon>Eukaryota</taxon>
        <taxon>Viridiplantae</taxon>
        <taxon>Streptophyta</taxon>
        <taxon>Embryophyta</taxon>
        <taxon>Tracheophyta</taxon>
        <taxon>Spermatophyta</taxon>
        <taxon>Magnoliopsida</taxon>
        <taxon>eudicotyledons</taxon>
        <taxon>Gunneridae</taxon>
        <taxon>Pentapetalae</taxon>
        <taxon>rosids</taxon>
        <taxon>fabids</taxon>
        <taxon>Fabales</taxon>
        <taxon>Fabaceae</taxon>
        <taxon>Papilionoideae</taxon>
        <taxon>50 kb inversion clade</taxon>
        <taxon>dalbergioids sensu lato</taxon>
        <taxon>Dalbergieae</taxon>
        <taxon>Pterocarpus clade</taxon>
        <taxon>Arachis</taxon>
    </lineage>
</organism>
<reference evidence="6 7" key="1">
    <citation type="submission" date="2019-01" db="EMBL/GenBank/DDBJ databases">
        <title>Sequencing of cultivated peanut Arachis hypogaea provides insights into genome evolution and oil improvement.</title>
        <authorList>
            <person name="Chen X."/>
        </authorList>
    </citation>
    <scope>NUCLEOTIDE SEQUENCE [LARGE SCALE GENOMIC DNA]</scope>
    <source>
        <strain evidence="7">cv. Fuhuasheng</strain>
        <tissue evidence="6">Leaves</tissue>
    </source>
</reference>
<dbReference type="CDD" id="cd14820">
    <property type="entry name" value="TRAX"/>
    <property type="match status" value="1"/>
</dbReference>
<dbReference type="AlphaFoldDB" id="A0A445EDM6"/>
<protein>
    <recommendedName>
        <fullName evidence="8">Translin-associated protein X</fullName>
    </recommendedName>
</protein>